<dbReference type="Gene3D" id="3.40.640.10">
    <property type="entry name" value="Type I PLP-dependent aspartate aminotransferase-like (Major domain)"/>
    <property type="match status" value="1"/>
</dbReference>
<keyword evidence="9" id="KW-1185">Reference proteome</keyword>
<dbReference type="InterPro" id="IPR004839">
    <property type="entry name" value="Aminotransferase_I/II_large"/>
</dbReference>
<dbReference type="PANTHER" id="PTHR46383:SF1">
    <property type="entry name" value="ASPARTATE AMINOTRANSFERASE"/>
    <property type="match status" value="1"/>
</dbReference>
<dbReference type="EMBL" id="CP151919">
    <property type="protein sequence ID" value="XAD53045.1"/>
    <property type="molecule type" value="Genomic_DNA"/>
</dbReference>
<sequence length="403" mass="42779">MTVSYQSKLLDRIKPAAALTIAAKATELKAAGAPVINLSLGEPDFDTPAHILDAAERAMRNGATRYTAPDGSAELKDAVVEKFKRDNGLTYARENISCANGAKQSIYNALLATLDPGDEVLFGAPHWVSYSDAATLAGGVPRAVRCGAESDYKLTPAALEAAITPATRWVILNSPANPSGAVYSQAEYQALGVVLARYPRVLILSDEIYEHIYYLETPFVSFAQACPELFERTVIVNGVAKAYAMTGWRIGYLAAPPELARVVSKIQSQTTANPCSISQAAATQALVGPQEFIGVARAEYRARRSLIGEGLTRIFGAPIPQPDGAFYVFPDVSAFLGRELEDGLCADTDIALASILLERGHVACVPGSAFGTPGHIRFSFATSPDKLRQAIANLGTLLGTATA</sequence>
<evidence type="ECO:0000256" key="5">
    <source>
        <dbReference type="ARBA" id="ARBA00022898"/>
    </source>
</evidence>
<evidence type="ECO:0000313" key="8">
    <source>
        <dbReference type="EMBL" id="XAD53045.1"/>
    </source>
</evidence>
<dbReference type="EC" id="2.6.1.-" evidence="6"/>
<comment type="cofactor">
    <cofactor evidence="1 6">
        <name>pyridoxal 5'-phosphate</name>
        <dbReference type="ChEBI" id="CHEBI:597326"/>
    </cofactor>
</comment>
<dbReference type="InterPro" id="IPR015421">
    <property type="entry name" value="PyrdxlP-dep_Trfase_major"/>
</dbReference>
<evidence type="ECO:0000256" key="1">
    <source>
        <dbReference type="ARBA" id="ARBA00001933"/>
    </source>
</evidence>
<evidence type="ECO:0000259" key="7">
    <source>
        <dbReference type="Pfam" id="PF00155"/>
    </source>
</evidence>
<evidence type="ECO:0000313" key="9">
    <source>
        <dbReference type="Proteomes" id="UP001453229"/>
    </source>
</evidence>
<dbReference type="PROSITE" id="PS00105">
    <property type="entry name" value="AA_TRANSFER_CLASS_1"/>
    <property type="match status" value="1"/>
</dbReference>
<name>A0ABZ3CPE8_9GAMM</name>
<dbReference type="CDD" id="cd00609">
    <property type="entry name" value="AAT_like"/>
    <property type="match status" value="1"/>
</dbReference>
<evidence type="ECO:0000256" key="2">
    <source>
        <dbReference type="ARBA" id="ARBA00007441"/>
    </source>
</evidence>
<reference evidence="8 9" key="1">
    <citation type="submission" date="2024-04" db="EMBL/GenBank/DDBJ databases">
        <title>Salinicola lusitanus LLJ914,a marine bacterium isolated from the Okinawa Trough.</title>
        <authorList>
            <person name="Li J."/>
        </authorList>
    </citation>
    <scope>NUCLEOTIDE SEQUENCE [LARGE SCALE GENOMIC DNA]</scope>
    <source>
        <strain evidence="8 9">LLJ914</strain>
    </source>
</reference>
<evidence type="ECO:0000256" key="6">
    <source>
        <dbReference type="RuleBase" id="RU000481"/>
    </source>
</evidence>
<comment type="similarity">
    <text evidence="2 6">Belongs to the class-I pyridoxal-phosphate-dependent aminotransferase family.</text>
</comment>
<accession>A0ABZ3CPE8</accession>
<dbReference type="RefSeq" id="WP_342594275.1">
    <property type="nucleotide sequence ID" value="NZ_CP151919.1"/>
</dbReference>
<organism evidence="8 9">
    <name type="scientific">Salinicola lusitanus</name>
    <dbReference type="NCBI Taxonomy" id="1949085"/>
    <lineage>
        <taxon>Bacteria</taxon>
        <taxon>Pseudomonadati</taxon>
        <taxon>Pseudomonadota</taxon>
        <taxon>Gammaproteobacteria</taxon>
        <taxon>Oceanospirillales</taxon>
        <taxon>Halomonadaceae</taxon>
        <taxon>Salinicola</taxon>
    </lineage>
</organism>
<evidence type="ECO:0000256" key="4">
    <source>
        <dbReference type="ARBA" id="ARBA00022679"/>
    </source>
</evidence>
<dbReference type="Proteomes" id="UP001453229">
    <property type="component" value="Chromosome"/>
</dbReference>
<keyword evidence="4 6" id="KW-0808">Transferase</keyword>
<dbReference type="InterPro" id="IPR015424">
    <property type="entry name" value="PyrdxlP-dep_Trfase"/>
</dbReference>
<dbReference type="Gene3D" id="3.90.1150.10">
    <property type="entry name" value="Aspartate Aminotransferase, domain 1"/>
    <property type="match status" value="1"/>
</dbReference>
<dbReference type="InterPro" id="IPR015422">
    <property type="entry name" value="PyrdxlP-dep_Trfase_small"/>
</dbReference>
<keyword evidence="3 6" id="KW-0032">Aminotransferase</keyword>
<dbReference type="PANTHER" id="PTHR46383">
    <property type="entry name" value="ASPARTATE AMINOTRANSFERASE"/>
    <property type="match status" value="1"/>
</dbReference>
<dbReference type="GO" id="GO:0008483">
    <property type="term" value="F:transaminase activity"/>
    <property type="evidence" value="ECO:0007669"/>
    <property type="project" value="UniProtKB-KW"/>
</dbReference>
<protein>
    <recommendedName>
        <fullName evidence="6">Aminotransferase</fullName>
        <ecNumber evidence="6">2.6.1.-</ecNumber>
    </recommendedName>
</protein>
<dbReference type="Pfam" id="PF00155">
    <property type="entry name" value="Aminotran_1_2"/>
    <property type="match status" value="1"/>
</dbReference>
<dbReference type="InterPro" id="IPR050596">
    <property type="entry name" value="AspAT/PAT-like"/>
</dbReference>
<gene>
    <name evidence="8" type="ORF">AAGT95_14495</name>
</gene>
<dbReference type="InterPro" id="IPR004838">
    <property type="entry name" value="NHTrfase_class1_PyrdxlP-BS"/>
</dbReference>
<proteinExistence type="inferred from homology"/>
<feature type="domain" description="Aminotransferase class I/classII large" evidence="7">
    <location>
        <begin position="34"/>
        <end position="393"/>
    </location>
</feature>
<dbReference type="SUPFAM" id="SSF53383">
    <property type="entry name" value="PLP-dependent transferases"/>
    <property type="match status" value="1"/>
</dbReference>
<evidence type="ECO:0000256" key="3">
    <source>
        <dbReference type="ARBA" id="ARBA00022576"/>
    </source>
</evidence>
<keyword evidence="5" id="KW-0663">Pyridoxal phosphate</keyword>